<comment type="similarity">
    <text evidence="1 4">Belongs to the short-chain dehydrogenases/reductases (SDR) family.</text>
</comment>
<dbReference type="SUPFAM" id="SSF51735">
    <property type="entry name" value="NAD(P)-binding Rossmann-fold domains"/>
    <property type="match status" value="1"/>
</dbReference>
<evidence type="ECO:0000313" key="6">
    <source>
        <dbReference type="Proteomes" id="UP000477722"/>
    </source>
</evidence>
<dbReference type="Proteomes" id="UP000477722">
    <property type="component" value="Unassembled WGS sequence"/>
</dbReference>
<keyword evidence="3" id="KW-0560">Oxidoreductase</keyword>
<name>A0A6G4WSI1_9ACTN</name>
<dbReference type="Pfam" id="PF00106">
    <property type="entry name" value="adh_short"/>
    <property type="match status" value="1"/>
</dbReference>
<dbReference type="PRINTS" id="PR00080">
    <property type="entry name" value="SDRFAMILY"/>
</dbReference>
<dbReference type="EMBL" id="JAAKZZ010000024">
    <property type="protein sequence ID" value="NGO67587.1"/>
    <property type="molecule type" value="Genomic_DNA"/>
</dbReference>
<evidence type="ECO:0000256" key="4">
    <source>
        <dbReference type="RuleBase" id="RU000363"/>
    </source>
</evidence>
<dbReference type="PANTHER" id="PTHR43490:SF99">
    <property type="entry name" value="SHORT-CHAIN DEHYDROGENASE_REDUCTASE"/>
    <property type="match status" value="1"/>
</dbReference>
<dbReference type="InterPro" id="IPR002347">
    <property type="entry name" value="SDR_fam"/>
</dbReference>
<keyword evidence="6" id="KW-1185">Reference proteome</keyword>
<evidence type="ECO:0000256" key="1">
    <source>
        <dbReference type="ARBA" id="ARBA00006484"/>
    </source>
</evidence>
<sequence>MTITLITGATRGLGLEAARQLADAGHTVYLGARDPRRGREAARRVGAGVRALALDVTSEESVYAAAATLRAQAGHLDVLVNNAGIPGPARSAGATTADDLHTVYDVNVYGVVRTTHAFLPLLEASADPAPRIVNVSSGLGSITACAEPDLTARTVPVWVPALAYASSKAALNMVTAQYARACPRLRINAVDPGYTATDFNGRTGTRTVAEGAAIVVRMAEAGAQAPTGGFLGTEGDIPW</sequence>
<evidence type="ECO:0000256" key="2">
    <source>
        <dbReference type="ARBA" id="ARBA00022857"/>
    </source>
</evidence>
<dbReference type="PANTHER" id="PTHR43490">
    <property type="entry name" value="(+)-NEOMENTHOL DEHYDROGENASE"/>
    <property type="match status" value="1"/>
</dbReference>
<dbReference type="PRINTS" id="PR00081">
    <property type="entry name" value="GDHRDH"/>
</dbReference>
<keyword evidence="2" id="KW-0521">NADP</keyword>
<protein>
    <submittedName>
        <fullName evidence="5">SDR family NAD(P)-dependent oxidoreductase</fullName>
    </submittedName>
</protein>
<reference evidence="5 6" key="1">
    <citation type="submission" date="2020-02" db="EMBL/GenBank/DDBJ databases">
        <title>Whole-genome analyses of novel actinobacteria.</title>
        <authorList>
            <person name="Sahin N."/>
            <person name="Tatar D."/>
        </authorList>
    </citation>
    <scope>NUCLEOTIDE SEQUENCE [LARGE SCALE GENOMIC DNA]</scope>
    <source>
        <strain evidence="5 6">SB3404</strain>
    </source>
</reference>
<dbReference type="GO" id="GO:0016491">
    <property type="term" value="F:oxidoreductase activity"/>
    <property type="evidence" value="ECO:0007669"/>
    <property type="project" value="UniProtKB-KW"/>
</dbReference>
<organism evidence="5 6">
    <name type="scientific">Streptomyces boncukensis</name>
    <dbReference type="NCBI Taxonomy" id="2711219"/>
    <lineage>
        <taxon>Bacteria</taxon>
        <taxon>Bacillati</taxon>
        <taxon>Actinomycetota</taxon>
        <taxon>Actinomycetes</taxon>
        <taxon>Kitasatosporales</taxon>
        <taxon>Streptomycetaceae</taxon>
        <taxon>Streptomyces</taxon>
    </lineage>
</organism>
<dbReference type="InterPro" id="IPR036291">
    <property type="entry name" value="NAD(P)-bd_dom_sf"/>
</dbReference>
<proteinExistence type="inferred from homology"/>
<gene>
    <name evidence="5" type="ORF">G5C65_04285</name>
</gene>
<dbReference type="Gene3D" id="3.40.50.720">
    <property type="entry name" value="NAD(P)-binding Rossmann-like Domain"/>
    <property type="match status" value="1"/>
</dbReference>
<accession>A0A6G4WSI1</accession>
<dbReference type="AlphaFoldDB" id="A0A6G4WSI1"/>
<evidence type="ECO:0000313" key="5">
    <source>
        <dbReference type="EMBL" id="NGO67587.1"/>
    </source>
</evidence>
<comment type="caution">
    <text evidence="5">The sequence shown here is derived from an EMBL/GenBank/DDBJ whole genome shotgun (WGS) entry which is preliminary data.</text>
</comment>
<dbReference type="RefSeq" id="WP_165297246.1">
    <property type="nucleotide sequence ID" value="NZ_JAAKZZ010000024.1"/>
</dbReference>
<evidence type="ECO:0000256" key="3">
    <source>
        <dbReference type="ARBA" id="ARBA00023002"/>
    </source>
</evidence>